<protein>
    <recommendedName>
        <fullName evidence="5">QWRF motif-containing protein 7</fullName>
    </recommendedName>
</protein>
<sequence length="386" mass="43309">MDTAKSRRSRPPVASADIPHSPRLWRTTSGSAAASPPQIHFLSPKSSKLSENRPSKSAATSPRPSIDRAKATVKTNSKDKDDDDKTAKHARSSPRYNVIKRVNRSSSASAWALSPGRQHSPCPLPESPKLKAVTGGSGGVGGVLKYFIKQKAASLVVQDEELYQCRVMHNRLLQWRFANARAEAAMAAVKIKAEEKLLSIWLSIYQTRYAIAAKRIKVERLRRKIKLLEIVCPQIELLNYWEKLEKRNCEAVGRVTRKLSAISAKLPLVQGAKVDMVSLRDALSQAMEAMDDIEATVTKFYLQADTACYLLKELVHAIGKHRECFRELDNAAALLTSLEALEKSLRAYLMQENMGRTQRGRRLLQTTSHELIWKQRNNSLHDKEAY</sequence>
<comment type="caution">
    <text evidence="3">The sequence shown here is derived from an EMBL/GenBank/DDBJ whole genome shotgun (WGS) entry which is preliminary data.</text>
</comment>
<feature type="compositionally biased region" description="Basic residues" evidence="2">
    <location>
        <begin position="1"/>
        <end position="10"/>
    </location>
</feature>
<dbReference type="Pfam" id="PF04484">
    <property type="entry name" value="QWRF"/>
    <property type="match status" value="1"/>
</dbReference>
<evidence type="ECO:0000256" key="1">
    <source>
        <dbReference type="ARBA" id="ARBA00010016"/>
    </source>
</evidence>
<dbReference type="InterPro" id="IPR007573">
    <property type="entry name" value="QWRF"/>
</dbReference>
<dbReference type="GO" id="GO:0051225">
    <property type="term" value="P:spindle assembly"/>
    <property type="evidence" value="ECO:0007669"/>
    <property type="project" value="TreeGrafter"/>
</dbReference>
<dbReference type="Proteomes" id="UP001279734">
    <property type="component" value="Unassembled WGS sequence"/>
</dbReference>
<feature type="compositionally biased region" description="Basic and acidic residues" evidence="2">
    <location>
        <begin position="65"/>
        <end position="87"/>
    </location>
</feature>
<keyword evidence="4" id="KW-1185">Reference proteome</keyword>
<dbReference type="PANTHER" id="PTHR31807">
    <property type="entry name" value="AUGMIN FAMILY MEMBER"/>
    <property type="match status" value="1"/>
</dbReference>
<comment type="similarity">
    <text evidence="1">Belongs to the QWRF family.</text>
</comment>
<feature type="region of interest" description="Disordered" evidence="2">
    <location>
        <begin position="1"/>
        <end position="97"/>
    </location>
</feature>
<dbReference type="GO" id="GO:0005737">
    <property type="term" value="C:cytoplasm"/>
    <property type="evidence" value="ECO:0007669"/>
    <property type="project" value="TreeGrafter"/>
</dbReference>
<name>A0AAD3TG62_NEPGR</name>
<dbReference type="GO" id="GO:0008017">
    <property type="term" value="F:microtubule binding"/>
    <property type="evidence" value="ECO:0007669"/>
    <property type="project" value="TreeGrafter"/>
</dbReference>
<dbReference type="EMBL" id="BSYO01000034">
    <property type="protein sequence ID" value="GMH28052.1"/>
    <property type="molecule type" value="Genomic_DNA"/>
</dbReference>
<dbReference type="PANTHER" id="PTHR31807:SF27">
    <property type="entry name" value="QWRF MOTIF-CONTAINING PROTEIN 7"/>
    <property type="match status" value="1"/>
</dbReference>
<proteinExistence type="inferred from homology"/>
<reference evidence="3" key="1">
    <citation type="submission" date="2023-05" db="EMBL/GenBank/DDBJ databases">
        <title>Nepenthes gracilis genome sequencing.</title>
        <authorList>
            <person name="Fukushima K."/>
        </authorList>
    </citation>
    <scope>NUCLEOTIDE SEQUENCE</scope>
    <source>
        <strain evidence="3">SING2019-196</strain>
    </source>
</reference>
<organism evidence="3 4">
    <name type="scientific">Nepenthes gracilis</name>
    <name type="common">Slender pitcher plant</name>
    <dbReference type="NCBI Taxonomy" id="150966"/>
    <lineage>
        <taxon>Eukaryota</taxon>
        <taxon>Viridiplantae</taxon>
        <taxon>Streptophyta</taxon>
        <taxon>Embryophyta</taxon>
        <taxon>Tracheophyta</taxon>
        <taxon>Spermatophyta</taxon>
        <taxon>Magnoliopsida</taxon>
        <taxon>eudicotyledons</taxon>
        <taxon>Gunneridae</taxon>
        <taxon>Pentapetalae</taxon>
        <taxon>Caryophyllales</taxon>
        <taxon>Nepenthaceae</taxon>
        <taxon>Nepenthes</taxon>
    </lineage>
</organism>
<evidence type="ECO:0000256" key="2">
    <source>
        <dbReference type="SAM" id="MobiDB-lite"/>
    </source>
</evidence>
<evidence type="ECO:0008006" key="5">
    <source>
        <dbReference type="Google" id="ProtNLM"/>
    </source>
</evidence>
<dbReference type="AlphaFoldDB" id="A0AAD3TG62"/>
<evidence type="ECO:0000313" key="4">
    <source>
        <dbReference type="Proteomes" id="UP001279734"/>
    </source>
</evidence>
<dbReference type="GO" id="GO:0005880">
    <property type="term" value="C:nuclear microtubule"/>
    <property type="evidence" value="ECO:0007669"/>
    <property type="project" value="TreeGrafter"/>
</dbReference>
<evidence type="ECO:0000313" key="3">
    <source>
        <dbReference type="EMBL" id="GMH28052.1"/>
    </source>
</evidence>
<accession>A0AAD3TG62</accession>
<gene>
    <name evidence="3" type="ORF">Nepgr_029895</name>
</gene>